<evidence type="ECO:0000313" key="2">
    <source>
        <dbReference type="Proteomes" id="UP000187158"/>
    </source>
</evidence>
<sequence>MDISDIGEVELTESVVSATKWTYVIDYRNRSAVLTEDGHPKKTGSYAEYLVQTALKILNTERFRYVLYGEEVGVERSEWSTWEDVEIKRDMEEALTAHTEIVRAEVRSMVREGQEMHLRILITGLAGQVELEEAISV</sequence>
<accession>A0ABX3GD23</accession>
<reference evidence="1 2" key="1">
    <citation type="submission" date="2016-11" db="EMBL/GenBank/DDBJ databases">
        <title>Paenibacillus species isolates.</title>
        <authorList>
            <person name="Beno S.M."/>
        </authorList>
    </citation>
    <scope>NUCLEOTIDE SEQUENCE [LARGE SCALE GENOMIC DNA]</scope>
    <source>
        <strain evidence="1 2">FSL H7-0433</strain>
    </source>
</reference>
<evidence type="ECO:0000313" key="1">
    <source>
        <dbReference type="EMBL" id="OMD03073.1"/>
    </source>
</evidence>
<dbReference type="EMBL" id="MPVP01000519">
    <property type="protein sequence ID" value="OMD03073.1"/>
    <property type="molecule type" value="Genomic_DNA"/>
</dbReference>
<gene>
    <name evidence="1" type="ORF">BSO21_32260</name>
</gene>
<name>A0ABX3GD23_9BACL</name>
<proteinExistence type="predicted"/>
<protein>
    <submittedName>
        <fullName evidence="1">Phage portal protein</fullName>
    </submittedName>
</protein>
<organism evidence="1 2">
    <name type="scientific">Paenibacillus odorifer</name>
    <dbReference type="NCBI Taxonomy" id="189426"/>
    <lineage>
        <taxon>Bacteria</taxon>
        <taxon>Bacillati</taxon>
        <taxon>Bacillota</taxon>
        <taxon>Bacilli</taxon>
        <taxon>Bacillales</taxon>
        <taxon>Paenibacillaceae</taxon>
        <taxon>Paenibacillus</taxon>
    </lineage>
</organism>
<comment type="caution">
    <text evidence="1">The sequence shown here is derived from an EMBL/GenBank/DDBJ whole genome shotgun (WGS) entry which is preliminary data.</text>
</comment>
<dbReference type="Proteomes" id="UP000187158">
    <property type="component" value="Unassembled WGS sequence"/>
</dbReference>
<keyword evidence="2" id="KW-1185">Reference proteome</keyword>